<accession>A0ABW1F471</accession>
<dbReference type="Proteomes" id="UP001596067">
    <property type="component" value="Unassembled WGS sequence"/>
</dbReference>
<dbReference type="Pfam" id="PF12900">
    <property type="entry name" value="Pyridox_ox_2"/>
    <property type="match status" value="1"/>
</dbReference>
<dbReference type="EC" id="1.-.-.-" evidence="1"/>
<gene>
    <name evidence="1" type="ORF">ACFP0N_28930</name>
</gene>
<dbReference type="GO" id="GO:0016491">
    <property type="term" value="F:oxidoreductase activity"/>
    <property type="evidence" value="ECO:0007669"/>
    <property type="project" value="UniProtKB-KW"/>
</dbReference>
<dbReference type="InterPro" id="IPR012349">
    <property type="entry name" value="Split_barrel_FMN-bd"/>
</dbReference>
<keyword evidence="1" id="KW-0560">Oxidoreductase</keyword>
<evidence type="ECO:0000313" key="2">
    <source>
        <dbReference type="Proteomes" id="UP001596067"/>
    </source>
</evidence>
<dbReference type="SUPFAM" id="SSF50475">
    <property type="entry name" value="FMN-binding split barrel"/>
    <property type="match status" value="1"/>
</dbReference>
<dbReference type="RefSeq" id="WP_313762230.1">
    <property type="nucleotide sequence ID" value="NZ_BAAAVH010000009.1"/>
</dbReference>
<name>A0ABW1F471_9ACTN</name>
<keyword evidence="2" id="KW-1185">Reference proteome</keyword>
<reference evidence="2" key="1">
    <citation type="journal article" date="2019" name="Int. J. Syst. Evol. Microbiol.">
        <title>The Global Catalogue of Microorganisms (GCM) 10K type strain sequencing project: providing services to taxonomists for standard genome sequencing and annotation.</title>
        <authorList>
            <consortium name="The Broad Institute Genomics Platform"/>
            <consortium name="The Broad Institute Genome Sequencing Center for Infectious Disease"/>
            <person name="Wu L."/>
            <person name="Ma J."/>
        </authorList>
    </citation>
    <scope>NUCLEOTIDE SEQUENCE [LARGE SCALE GENOMIC DNA]</scope>
    <source>
        <strain evidence="2">CGMCC 4.1469</strain>
    </source>
</reference>
<protein>
    <submittedName>
        <fullName evidence="1">Pyridoxamine 5'-phosphate oxidase family protein</fullName>
        <ecNumber evidence="1">1.-.-.-</ecNumber>
    </submittedName>
</protein>
<evidence type="ECO:0000313" key="1">
    <source>
        <dbReference type="EMBL" id="MFC5889001.1"/>
    </source>
</evidence>
<comment type="caution">
    <text evidence="1">The sequence shown here is derived from an EMBL/GenBank/DDBJ whole genome shotgun (WGS) entry which is preliminary data.</text>
</comment>
<sequence>MPGAAPPAGGVRPGGDVPPRHLVPLERAEALRLLAGVPFGRIVFTSRALPAVRPVNHLLLDDTVVIRTHDGAALTAAAAGAEEGVVVAYEADAIDPVTRLGWSVVVTGYARPVTDPEQLARYREVLRPWVAASMDHTVAIRPDLVTGFRLATEAGG</sequence>
<dbReference type="EMBL" id="JBHSOD010000049">
    <property type="protein sequence ID" value="MFC5889001.1"/>
    <property type="molecule type" value="Genomic_DNA"/>
</dbReference>
<organism evidence="1 2">
    <name type="scientific">Kitasatospora aburaviensis</name>
    <dbReference type="NCBI Taxonomy" id="67265"/>
    <lineage>
        <taxon>Bacteria</taxon>
        <taxon>Bacillati</taxon>
        <taxon>Actinomycetota</taxon>
        <taxon>Actinomycetes</taxon>
        <taxon>Kitasatosporales</taxon>
        <taxon>Streptomycetaceae</taxon>
        <taxon>Kitasatospora</taxon>
    </lineage>
</organism>
<dbReference type="InterPro" id="IPR024747">
    <property type="entry name" value="Pyridox_Oxase-rel"/>
</dbReference>
<proteinExistence type="predicted"/>
<dbReference type="Gene3D" id="2.30.110.10">
    <property type="entry name" value="Electron Transport, Fmn-binding Protein, Chain A"/>
    <property type="match status" value="1"/>
</dbReference>